<evidence type="ECO:0000256" key="1">
    <source>
        <dbReference type="ARBA" id="ARBA00010443"/>
    </source>
</evidence>
<dbReference type="Gene3D" id="2.160.10.10">
    <property type="entry name" value="Hexapeptide repeat proteins"/>
    <property type="match status" value="1"/>
</dbReference>
<dbReference type="GO" id="GO:0008878">
    <property type="term" value="F:glucose-1-phosphate adenylyltransferase activity"/>
    <property type="evidence" value="ECO:0007669"/>
    <property type="project" value="UniProtKB-EC"/>
</dbReference>
<evidence type="ECO:0000313" key="5">
    <source>
        <dbReference type="EMBL" id="MPM81575.1"/>
    </source>
</evidence>
<dbReference type="InterPro" id="IPR029044">
    <property type="entry name" value="Nucleotide-diphossugar_trans"/>
</dbReference>
<evidence type="ECO:0000259" key="3">
    <source>
        <dbReference type="Pfam" id="PF00483"/>
    </source>
</evidence>
<sequence length="375" mass="42360">MLKGKNIIAFCDLHISPVIPGLNDTRSLGTVAFLGRFAIMDFTLSNFSNSGFDRVGILVHRFPHSVLSHVENGQPWISNTKTGFQYIMYNEEGIAKPSFNTDVANIIANRAVLEREKCDIIVVAPVHYLCSMDYRPIVQEHIEKNATVTAVYTRIKDGKRCFTKSRLLNINDKGLIKKVVKNTRRKDEVNVSLDTFIINKDTLDEIIQKHVQLSKSSSLRDLIAWLIDNEGLEVNTYMFNHPVFPILSLNDYVHNSFACLKYENRRKLFKEDWPIYTTSHDTPPSKYGENADASDSIISNGAVINGKVKHSILSRNVTIDEGAVVENSILFTYSHIHKGVKLNYVLTEKHVEVTEDISGTSEEPIVMDGKKTCKV</sequence>
<evidence type="ECO:0000256" key="2">
    <source>
        <dbReference type="ARBA" id="ARBA00023056"/>
    </source>
</evidence>
<dbReference type="InterPro" id="IPR005835">
    <property type="entry name" value="NTP_transferase_dom"/>
</dbReference>
<reference evidence="5" key="1">
    <citation type="submission" date="2019-08" db="EMBL/GenBank/DDBJ databases">
        <authorList>
            <person name="Kucharzyk K."/>
            <person name="Murdoch R.W."/>
            <person name="Higgins S."/>
            <person name="Loffler F."/>
        </authorList>
    </citation>
    <scope>NUCLEOTIDE SEQUENCE</scope>
</reference>
<feature type="domain" description="Nucleotidyl transferase" evidence="3">
    <location>
        <begin position="31"/>
        <end position="155"/>
    </location>
</feature>
<dbReference type="PANTHER" id="PTHR43523:SF6">
    <property type="entry name" value="GLYCOGEN BIOSYNTHESIS PROTEIN GLGD"/>
    <property type="match status" value="1"/>
</dbReference>
<dbReference type="SUPFAM" id="SSF51161">
    <property type="entry name" value="Trimeric LpxA-like enzymes"/>
    <property type="match status" value="1"/>
</dbReference>
<dbReference type="AlphaFoldDB" id="A0A645CXJ6"/>
<keyword evidence="2" id="KW-0320">Glycogen biosynthesis</keyword>
<dbReference type="Pfam" id="PF24894">
    <property type="entry name" value="Hexapep_GlmU"/>
    <property type="match status" value="1"/>
</dbReference>
<name>A0A645CXJ6_9ZZZZ</name>
<comment type="similarity">
    <text evidence="1">Belongs to the bacterial/plant glucose-1-phosphate adenylyltransferase family.</text>
</comment>
<dbReference type="InterPro" id="IPR056818">
    <property type="entry name" value="GlmU/GlgC-like_hexapep"/>
</dbReference>
<gene>
    <name evidence="5" type="primary">glgC_24</name>
    <name evidence="5" type="ORF">SDC9_128629</name>
</gene>
<dbReference type="NCBIfam" id="TIGR02092">
    <property type="entry name" value="glgD"/>
    <property type="match status" value="1"/>
</dbReference>
<evidence type="ECO:0000259" key="4">
    <source>
        <dbReference type="Pfam" id="PF24894"/>
    </source>
</evidence>
<dbReference type="InterPro" id="IPR011831">
    <property type="entry name" value="ADP-Glc_PPase"/>
</dbReference>
<dbReference type="EMBL" id="VSSQ01030890">
    <property type="protein sequence ID" value="MPM81575.1"/>
    <property type="molecule type" value="Genomic_DNA"/>
</dbReference>
<dbReference type="Pfam" id="PF00483">
    <property type="entry name" value="NTP_transferase"/>
    <property type="match status" value="1"/>
</dbReference>
<protein>
    <submittedName>
        <fullName evidence="5">Glucose-1-phosphate adenylyltransferase</fullName>
        <ecNumber evidence="5">2.7.7.27</ecNumber>
    </submittedName>
</protein>
<keyword evidence="5" id="KW-0548">Nucleotidyltransferase</keyword>
<dbReference type="InterPro" id="IPR011004">
    <property type="entry name" value="Trimer_LpxA-like_sf"/>
</dbReference>
<feature type="domain" description="Glucose-1-phosphate adenylyltransferase/Bifunctional protein GlmU-like C-terminal hexapeptide" evidence="4">
    <location>
        <begin position="288"/>
        <end position="357"/>
    </location>
</feature>
<dbReference type="GO" id="GO:0005978">
    <property type="term" value="P:glycogen biosynthetic process"/>
    <property type="evidence" value="ECO:0007669"/>
    <property type="project" value="UniProtKB-KW"/>
</dbReference>
<accession>A0A645CXJ6</accession>
<dbReference type="InterPro" id="IPR011832">
    <property type="entry name" value="GlgDAde_trans"/>
</dbReference>
<dbReference type="PANTHER" id="PTHR43523">
    <property type="entry name" value="GLUCOSE-1-PHOSPHATE ADENYLYLTRANSFERASE-RELATED"/>
    <property type="match status" value="1"/>
</dbReference>
<comment type="caution">
    <text evidence="5">The sequence shown here is derived from an EMBL/GenBank/DDBJ whole genome shotgun (WGS) entry which is preliminary data.</text>
</comment>
<organism evidence="5">
    <name type="scientific">bioreactor metagenome</name>
    <dbReference type="NCBI Taxonomy" id="1076179"/>
    <lineage>
        <taxon>unclassified sequences</taxon>
        <taxon>metagenomes</taxon>
        <taxon>ecological metagenomes</taxon>
    </lineage>
</organism>
<dbReference type="Gene3D" id="3.90.550.10">
    <property type="entry name" value="Spore Coat Polysaccharide Biosynthesis Protein SpsA, Chain A"/>
    <property type="match status" value="1"/>
</dbReference>
<proteinExistence type="inferred from homology"/>
<keyword evidence="5" id="KW-0808">Transferase</keyword>
<dbReference type="SUPFAM" id="SSF53448">
    <property type="entry name" value="Nucleotide-diphospho-sugar transferases"/>
    <property type="match status" value="1"/>
</dbReference>
<dbReference type="EC" id="2.7.7.27" evidence="5"/>